<dbReference type="RefSeq" id="WP_012668364.1">
    <property type="nucleotide sequence ID" value="NZ_CP023567.1"/>
</dbReference>
<evidence type="ECO:0000313" key="2">
    <source>
        <dbReference type="Proteomes" id="UP001058553"/>
    </source>
</evidence>
<accession>A0ABY5X4A5</accession>
<dbReference type="InterPro" id="IPR025317">
    <property type="entry name" value="DUF4222"/>
</dbReference>
<gene>
    <name evidence="1" type="ORF">NYP84_09770</name>
</gene>
<organism evidence="1 2">
    <name type="scientific">Erwinia pyrifoliae</name>
    <dbReference type="NCBI Taxonomy" id="79967"/>
    <lineage>
        <taxon>Bacteria</taxon>
        <taxon>Pseudomonadati</taxon>
        <taxon>Pseudomonadota</taxon>
        <taxon>Gammaproteobacteria</taxon>
        <taxon>Enterobacterales</taxon>
        <taxon>Erwiniaceae</taxon>
        <taxon>Erwinia</taxon>
    </lineage>
</organism>
<name>A0ABY5X4A5_ERWPY</name>
<evidence type="ECO:0000313" key="1">
    <source>
        <dbReference type="EMBL" id="UWS31967.1"/>
    </source>
</evidence>
<dbReference type="EMBL" id="CP103445">
    <property type="protein sequence ID" value="UWS31967.1"/>
    <property type="molecule type" value="Genomic_DNA"/>
</dbReference>
<reference evidence="1" key="1">
    <citation type="submission" date="2022-07" db="EMBL/GenBank/DDBJ databases">
        <title>Genetic diversity of Erwinia pyrifoliae.</title>
        <authorList>
            <person name="Park D.S."/>
            <person name="Ham H."/>
        </authorList>
    </citation>
    <scope>NUCLEOTIDE SEQUENCE</scope>
    <source>
        <strain evidence="1">CP201486</strain>
    </source>
</reference>
<keyword evidence="2" id="KW-1185">Reference proteome</keyword>
<dbReference type="Pfam" id="PF13973">
    <property type="entry name" value="DUF4222"/>
    <property type="match status" value="1"/>
</dbReference>
<dbReference type="GeneID" id="92236774"/>
<dbReference type="Proteomes" id="UP001058553">
    <property type="component" value="Chromosome"/>
</dbReference>
<protein>
    <submittedName>
        <fullName evidence="1">DUF4222 domain-containing protein</fullName>
    </submittedName>
</protein>
<proteinExistence type="predicted"/>
<sequence>MIEQEFIQPWRCRYRDRRGVIVETIGIDTVNQRIIYRRPDYEHDCVCPRREWKKKFERVL</sequence>